<dbReference type="PANTHER" id="PTHR43157:SF31">
    <property type="entry name" value="PHOSPHATIDYLINOSITOL-GLYCAN BIOSYNTHESIS CLASS F PROTEIN"/>
    <property type="match status" value="1"/>
</dbReference>
<keyword evidence="3" id="KW-1185">Reference proteome</keyword>
<dbReference type="Proteomes" id="UP000030671">
    <property type="component" value="Unassembled WGS sequence"/>
</dbReference>
<evidence type="ECO:0008006" key="4">
    <source>
        <dbReference type="Google" id="ProtNLM"/>
    </source>
</evidence>
<dbReference type="PANTHER" id="PTHR43157">
    <property type="entry name" value="PHOSPHATIDYLINOSITOL-GLYCAN BIOSYNTHESIS CLASS F PROTEIN-RELATED"/>
    <property type="match status" value="1"/>
</dbReference>
<dbReference type="HOGENOM" id="CLU_010194_44_6_1"/>
<name>W4JXH2_HETIT</name>
<dbReference type="Gene3D" id="3.40.50.720">
    <property type="entry name" value="NAD(P)-binding Rossmann-like Domain"/>
    <property type="match status" value="1"/>
</dbReference>
<dbReference type="KEGG" id="hir:HETIRDRAFT_429241"/>
<dbReference type="SUPFAM" id="SSF51735">
    <property type="entry name" value="NAD(P)-binding Rossmann-fold domains"/>
    <property type="match status" value="1"/>
</dbReference>
<dbReference type="eggNOG" id="KOG1208">
    <property type="taxonomic scope" value="Eukaryota"/>
</dbReference>
<dbReference type="GO" id="GO:0016491">
    <property type="term" value="F:oxidoreductase activity"/>
    <property type="evidence" value="ECO:0007669"/>
    <property type="project" value="UniProtKB-KW"/>
</dbReference>
<dbReference type="InParanoid" id="W4JXH2"/>
<dbReference type="GeneID" id="20674328"/>
<proteinExistence type="predicted"/>
<dbReference type="RefSeq" id="XP_009550160.1">
    <property type="nucleotide sequence ID" value="XM_009551865.1"/>
</dbReference>
<dbReference type="Pfam" id="PF00106">
    <property type="entry name" value="adh_short"/>
    <property type="match status" value="1"/>
</dbReference>
<dbReference type="STRING" id="747525.W4JXH2"/>
<dbReference type="FunCoup" id="W4JXH2">
    <property type="interactions" value="150"/>
</dbReference>
<dbReference type="EMBL" id="KI925462">
    <property type="protein sequence ID" value="ETW78164.1"/>
    <property type="molecule type" value="Genomic_DNA"/>
</dbReference>
<reference evidence="2 3" key="1">
    <citation type="journal article" date="2012" name="New Phytol.">
        <title>Insight into trade-off between wood decay and parasitism from the genome of a fungal forest pathogen.</title>
        <authorList>
            <person name="Olson A."/>
            <person name="Aerts A."/>
            <person name="Asiegbu F."/>
            <person name="Belbahri L."/>
            <person name="Bouzid O."/>
            <person name="Broberg A."/>
            <person name="Canback B."/>
            <person name="Coutinho P.M."/>
            <person name="Cullen D."/>
            <person name="Dalman K."/>
            <person name="Deflorio G."/>
            <person name="van Diepen L.T."/>
            <person name="Dunand C."/>
            <person name="Duplessis S."/>
            <person name="Durling M."/>
            <person name="Gonthier P."/>
            <person name="Grimwood J."/>
            <person name="Fossdal C.G."/>
            <person name="Hansson D."/>
            <person name="Henrissat B."/>
            <person name="Hietala A."/>
            <person name="Himmelstrand K."/>
            <person name="Hoffmeister D."/>
            <person name="Hogberg N."/>
            <person name="James T.Y."/>
            <person name="Karlsson M."/>
            <person name="Kohler A."/>
            <person name="Kues U."/>
            <person name="Lee Y.H."/>
            <person name="Lin Y.C."/>
            <person name="Lind M."/>
            <person name="Lindquist E."/>
            <person name="Lombard V."/>
            <person name="Lucas S."/>
            <person name="Lunden K."/>
            <person name="Morin E."/>
            <person name="Murat C."/>
            <person name="Park J."/>
            <person name="Raffaello T."/>
            <person name="Rouze P."/>
            <person name="Salamov A."/>
            <person name="Schmutz J."/>
            <person name="Solheim H."/>
            <person name="Stahlberg J."/>
            <person name="Velez H."/>
            <person name="de Vries R.P."/>
            <person name="Wiebenga A."/>
            <person name="Woodward S."/>
            <person name="Yakovlev I."/>
            <person name="Garbelotto M."/>
            <person name="Martin F."/>
            <person name="Grigoriev I.V."/>
            <person name="Stenlid J."/>
        </authorList>
    </citation>
    <scope>NUCLEOTIDE SEQUENCE [LARGE SCALE GENOMIC DNA]</scope>
    <source>
        <strain evidence="2 3">TC 32-1</strain>
    </source>
</reference>
<dbReference type="PRINTS" id="PR00081">
    <property type="entry name" value="GDHRDH"/>
</dbReference>
<protein>
    <recommendedName>
        <fullName evidence="4">NAD(P)-binding protein</fullName>
    </recommendedName>
</protein>
<sequence>MGQQLSLYSQWFPPTSRFSVDDIPDLTSRVMIVTGGNTGIGKETVRALLAHNATVYLAARSQDRAEAAIDELETDTGKRAIFLELDLAEKASIRRAAKEFLSKEKELHVLFNNGGVMWPPKDQLTKDDYDLQWGVNMVAPFLLTKLLMPALIAGIRSSYDGKARVVTTSSMGAYFDVIHWNTFRPGPDRDKLSIESLYYQSKHAVVIFARELARRYGHLGIIATSCNPGNLDTELLRHTSPIVRFLTRPLLYPVSYGALTQLWAGTSDETVDYNGKFLIPWARLGECRPETRDPEIGVRLWEWLEGETSD</sequence>
<dbReference type="AlphaFoldDB" id="W4JXH2"/>
<dbReference type="InterPro" id="IPR036291">
    <property type="entry name" value="NAD(P)-bd_dom_sf"/>
</dbReference>
<keyword evidence="1" id="KW-0560">Oxidoreductase</keyword>
<gene>
    <name evidence="2" type="ORF">HETIRDRAFT_429241</name>
</gene>
<evidence type="ECO:0000313" key="2">
    <source>
        <dbReference type="EMBL" id="ETW78164.1"/>
    </source>
</evidence>
<accession>W4JXH2</accession>
<evidence type="ECO:0000256" key="1">
    <source>
        <dbReference type="ARBA" id="ARBA00023002"/>
    </source>
</evidence>
<evidence type="ECO:0000313" key="3">
    <source>
        <dbReference type="Proteomes" id="UP000030671"/>
    </source>
</evidence>
<organism evidence="2 3">
    <name type="scientific">Heterobasidion irregulare (strain TC 32-1)</name>
    <dbReference type="NCBI Taxonomy" id="747525"/>
    <lineage>
        <taxon>Eukaryota</taxon>
        <taxon>Fungi</taxon>
        <taxon>Dikarya</taxon>
        <taxon>Basidiomycota</taxon>
        <taxon>Agaricomycotina</taxon>
        <taxon>Agaricomycetes</taxon>
        <taxon>Russulales</taxon>
        <taxon>Bondarzewiaceae</taxon>
        <taxon>Heterobasidion</taxon>
        <taxon>Heterobasidion annosum species complex</taxon>
    </lineage>
</organism>
<dbReference type="InterPro" id="IPR002347">
    <property type="entry name" value="SDR_fam"/>
</dbReference>
<dbReference type="OrthoDB" id="191139at2759"/>